<dbReference type="EMBL" id="JACIJM010000003">
    <property type="protein sequence ID" value="MBB5721612.1"/>
    <property type="molecule type" value="Genomic_DNA"/>
</dbReference>
<evidence type="ECO:0000313" key="2">
    <source>
        <dbReference type="Proteomes" id="UP000535415"/>
    </source>
</evidence>
<dbReference type="PANTHER" id="PTHR35519">
    <property type="entry name" value="MEMBRANE PROTEINS"/>
    <property type="match status" value="1"/>
</dbReference>
<dbReference type="AlphaFoldDB" id="A0A7W9EXD3"/>
<gene>
    <name evidence="1" type="ORF">FHS72_001224</name>
</gene>
<evidence type="ECO:0000313" key="1">
    <source>
        <dbReference type="EMBL" id="MBB5721612.1"/>
    </source>
</evidence>
<dbReference type="InterPro" id="IPR025187">
    <property type="entry name" value="DUF4112"/>
</dbReference>
<evidence type="ECO:0008006" key="3">
    <source>
        <dbReference type="Google" id="ProtNLM"/>
    </source>
</evidence>
<keyword evidence="2" id="KW-1185">Reference proteome</keyword>
<proteinExistence type="predicted"/>
<reference evidence="1 2" key="1">
    <citation type="submission" date="2020-08" db="EMBL/GenBank/DDBJ databases">
        <title>Genomic Encyclopedia of Type Strains, Phase IV (KMG-IV): sequencing the most valuable type-strain genomes for metagenomic binning, comparative biology and taxonomic classification.</title>
        <authorList>
            <person name="Goeker M."/>
        </authorList>
    </citation>
    <scope>NUCLEOTIDE SEQUENCE [LARGE SCALE GENOMIC DNA]</scope>
    <source>
        <strain evidence="1 2">DSM 101064</strain>
    </source>
</reference>
<dbReference type="Pfam" id="PF13430">
    <property type="entry name" value="DUF4112"/>
    <property type="match status" value="1"/>
</dbReference>
<dbReference type="RefSeq" id="WP_183527104.1">
    <property type="nucleotide sequence ID" value="NZ_JACIJM010000003.1"/>
</dbReference>
<dbReference type="PANTHER" id="PTHR35519:SF2">
    <property type="entry name" value="PH DOMAIN PROTEIN"/>
    <property type="match status" value="1"/>
</dbReference>
<sequence>MNIQYDIDEELRRLRVLATRMDALFYIPGTRISVGLDNILGLVPVVGDLASAVPSVWMIHRAYRIGATPGALAYMTLNIVLDFAFGSIPVIGDAFDVVYNANLRNYAALEANLNRRAARAKPVGNGQLPANSQVI</sequence>
<accession>A0A7W9EXD3</accession>
<comment type="caution">
    <text evidence="1">The sequence shown here is derived from an EMBL/GenBank/DDBJ whole genome shotgun (WGS) entry which is preliminary data.</text>
</comment>
<dbReference type="Proteomes" id="UP000535415">
    <property type="component" value="Unassembled WGS sequence"/>
</dbReference>
<organism evidence="1 2">
    <name type="scientific">Yoonia ponticola</name>
    <dbReference type="NCBI Taxonomy" id="1524255"/>
    <lineage>
        <taxon>Bacteria</taxon>
        <taxon>Pseudomonadati</taxon>
        <taxon>Pseudomonadota</taxon>
        <taxon>Alphaproteobacteria</taxon>
        <taxon>Rhodobacterales</taxon>
        <taxon>Paracoccaceae</taxon>
        <taxon>Yoonia</taxon>
    </lineage>
</organism>
<name>A0A7W9EXD3_9RHOB</name>
<protein>
    <recommendedName>
        <fullName evidence="3">DUF4112 domain-containing protein</fullName>
    </recommendedName>
</protein>